<feature type="compositionally biased region" description="Basic and acidic residues" evidence="1">
    <location>
        <begin position="78"/>
        <end position="105"/>
    </location>
</feature>
<dbReference type="Proteomes" id="UP000283269">
    <property type="component" value="Unassembled WGS sequence"/>
</dbReference>
<evidence type="ECO:0000256" key="1">
    <source>
        <dbReference type="SAM" id="MobiDB-lite"/>
    </source>
</evidence>
<dbReference type="AlphaFoldDB" id="A0A409XCX5"/>
<accession>A0A409XCX5</accession>
<feature type="compositionally biased region" description="Low complexity" evidence="1">
    <location>
        <begin position="139"/>
        <end position="151"/>
    </location>
</feature>
<gene>
    <name evidence="2" type="ORF">CVT25_009971</name>
</gene>
<dbReference type="EMBL" id="NHYD01002059">
    <property type="protein sequence ID" value="PPQ88591.1"/>
    <property type="molecule type" value="Genomic_DNA"/>
</dbReference>
<dbReference type="InParanoid" id="A0A409XCX5"/>
<evidence type="ECO:0000313" key="3">
    <source>
        <dbReference type="Proteomes" id="UP000283269"/>
    </source>
</evidence>
<feature type="region of interest" description="Disordered" evidence="1">
    <location>
        <begin position="78"/>
        <end position="166"/>
    </location>
</feature>
<keyword evidence="3" id="KW-1185">Reference proteome</keyword>
<sequence length="296" mass="33725">MLHGRDVQRTLQARRPLRKRLQRRLGERKPESLQRPALALQHRVLRWPHLRHRHRPLSLHLAAVRQHPVERDILQKKALEAGTAREREHRERDPAHMREPDVDKRVRAKRGAQLAPHDAGKKMPGHGPNIDLFPYPRNASAAADDAAASASPQVDAPQMPKQGQADLQDVGEPTQVLVLHSMADHDRELLHIRGDSGTGKKKLAESVWWIGLGREQDVAEIEQYSCEKVPLSTVYPATTGQRACPERWNVVLEVAQNVLFQLNWQCFAGHDGQELGRDQWQARNAEYPRKSNSQML</sequence>
<reference evidence="2 3" key="1">
    <citation type="journal article" date="2018" name="Evol. Lett.">
        <title>Horizontal gene cluster transfer increased hallucinogenic mushroom diversity.</title>
        <authorList>
            <person name="Reynolds H.T."/>
            <person name="Vijayakumar V."/>
            <person name="Gluck-Thaler E."/>
            <person name="Korotkin H.B."/>
            <person name="Matheny P.B."/>
            <person name="Slot J.C."/>
        </authorList>
    </citation>
    <scope>NUCLEOTIDE SEQUENCE [LARGE SCALE GENOMIC DNA]</scope>
    <source>
        <strain evidence="2 3">2631</strain>
    </source>
</reference>
<proteinExistence type="predicted"/>
<organism evidence="2 3">
    <name type="scientific">Psilocybe cyanescens</name>
    <dbReference type="NCBI Taxonomy" id="93625"/>
    <lineage>
        <taxon>Eukaryota</taxon>
        <taxon>Fungi</taxon>
        <taxon>Dikarya</taxon>
        <taxon>Basidiomycota</taxon>
        <taxon>Agaricomycotina</taxon>
        <taxon>Agaricomycetes</taxon>
        <taxon>Agaricomycetidae</taxon>
        <taxon>Agaricales</taxon>
        <taxon>Agaricineae</taxon>
        <taxon>Strophariaceae</taxon>
        <taxon>Psilocybe</taxon>
    </lineage>
</organism>
<evidence type="ECO:0000313" key="2">
    <source>
        <dbReference type="EMBL" id="PPQ88591.1"/>
    </source>
</evidence>
<comment type="caution">
    <text evidence="2">The sequence shown here is derived from an EMBL/GenBank/DDBJ whole genome shotgun (WGS) entry which is preliminary data.</text>
</comment>
<protein>
    <submittedName>
        <fullName evidence="2">Uncharacterized protein</fullName>
    </submittedName>
</protein>
<name>A0A409XCX5_PSICY</name>